<dbReference type="Pfam" id="PF13354">
    <property type="entry name" value="Beta-lactamase2"/>
    <property type="match status" value="1"/>
</dbReference>
<dbReference type="PANTHER" id="PTHR35333">
    <property type="entry name" value="BETA-LACTAMASE"/>
    <property type="match status" value="1"/>
</dbReference>
<evidence type="ECO:0000313" key="3">
    <source>
        <dbReference type="Proteomes" id="UP000031972"/>
    </source>
</evidence>
<dbReference type="Proteomes" id="UP000031972">
    <property type="component" value="Unassembled WGS sequence"/>
</dbReference>
<dbReference type="OrthoDB" id="975092at2"/>
<keyword evidence="3" id="KW-1185">Reference proteome</keyword>
<dbReference type="GO" id="GO:0030655">
    <property type="term" value="P:beta-lactam antibiotic catabolic process"/>
    <property type="evidence" value="ECO:0007669"/>
    <property type="project" value="InterPro"/>
</dbReference>
<dbReference type="EMBL" id="JXRR01000008">
    <property type="protein sequence ID" value="KIL51031.1"/>
    <property type="molecule type" value="Genomic_DNA"/>
</dbReference>
<dbReference type="PANTHER" id="PTHR35333:SF3">
    <property type="entry name" value="BETA-LACTAMASE-TYPE TRANSPEPTIDASE FOLD CONTAINING PROTEIN"/>
    <property type="match status" value="1"/>
</dbReference>
<dbReference type="InterPro" id="IPR000871">
    <property type="entry name" value="Beta-lactam_class-A"/>
</dbReference>
<dbReference type="SUPFAM" id="SSF56601">
    <property type="entry name" value="beta-lactamase/transpeptidase-like"/>
    <property type="match status" value="1"/>
</dbReference>
<dbReference type="RefSeq" id="WP_052476761.1">
    <property type="nucleotide sequence ID" value="NZ_JXRR01000008.1"/>
</dbReference>
<dbReference type="InterPro" id="IPR012338">
    <property type="entry name" value="Beta-lactam/transpept-like"/>
</dbReference>
<name>A0A0C2W339_9BACL</name>
<proteinExistence type="predicted"/>
<protein>
    <recommendedName>
        <fullName evidence="1">Beta-lactamase class A catalytic domain-containing protein</fullName>
    </recommendedName>
</protein>
<dbReference type="GO" id="GO:0008800">
    <property type="term" value="F:beta-lactamase activity"/>
    <property type="evidence" value="ECO:0007669"/>
    <property type="project" value="InterPro"/>
</dbReference>
<gene>
    <name evidence="2" type="ORF">KR50_09120</name>
</gene>
<dbReference type="PATRIC" id="fig|220754.4.peg.932"/>
<dbReference type="GO" id="GO:0046677">
    <property type="term" value="P:response to antibiotic"/>
    <property type="evidence" value="ECO:0007669"/>
    <property type="project" value="InterPro"/>
</dbReference>
<feature type="domain" description="Beta-lactamase class A catalytic" evidence="1">
    <location>
        <begin position="41"/>
        <end position="154"/>
    </location>
</feature>
<comment type="caution">
    <text evidence="2">The sequence shown here is derived from an EMBL/GenBank/DDBJ whole genome shotgun (WGS) entry which is preliminary data.</text>
</comment>
<evidence type="ECO:0000313" key="2">
    <source>
        <dbReference type="EMBL" id="KIL51031.1"/>
    </source>
</evidence>
<evidence type="ECO:0000259" key="1">
    <source>
        <dbReference type="Pfam" id="PF13354"/>
    </source>
</evidence>
<dbReference type="InterPro" id="IPR045155">
    <property type="entry name" value="Beta-lactam_cat"/>
</dbReference>
<dbReference type="AlphaFoldDB" id="A0A0C2W339"/>
<sequence>MELITIISWFKKFHHDPDIVLRYTKKRQAKKDVSLVIRRNKQELISINPEIPLPLASTVKIILVIEFARQVSVGKIDENKRFPEDELLKYYVEHTDGGAHKKWVEEFNKDHYSLKEIAIGMAAYSSNANTDFLLDYLGIEEVNQLHKSLNLNQHSMIFPLVSSLFICNYVSFKEKISNKRKQLNRMQTMPMSEYIQYSLIIHEHVTNQGKQAYMENINLNYEFQKIWSDRLPSASAADYARLVEMINDGKVFSEKMQSCIEEILGYSIFKNEKNRKWIERGGVKGGSTLFVYTYASYTTDKDGNQTEIIFFSNNLNALTLRRIQTNFNQFVLKVLTSDEYRKKISRV</sequence>
<accession>A0A0C2W339</accession>
<organism evidence="2 3">
    <name type="scientific">Jeotgalibacillus campisalis</name>
    <dbReference type="NCBI Taxonomy" id="220754"/>
    <lineage>
        <taxon>Bacteria</taxon>
        <taxon>Bacillati</taxon>
        <taxon>Bacillota</taxon>
        <taxon>Bacilli</taxon>
        <taxon>Bacillales</taxon>
        <taxon>Caryophanaceae</taxon>
        <taxon>Jeotgalibacillus</taxon>
    </lineage>
</organism>
<dbReference type="Gene3D" id="3.40.710.10">
    <property type="entry name" value="DD-peptidase/beta-lactamase superfamily"/>
    <property type="match status" value="1"/>
</dbReference>
<reference evidence="2 3" key="1">
    <citation type="submission" date="2015-01" db="EMBL/GenBank/DDBJ databases">
        <title>Jeotgalibacillus campisalis genome sequencing.</title>
        <authorList>
            <person name="Goh K.M."/>
            <person name="Chan K.-G."/>
            <person name="Yaakop A.S."/>
            <person name="Ee R."/>
            <person name="Gan H.M."/>
            <person name="Chan C.S."/>
        </authorList>
    </citation>
    <scope>NUCLEOTIDE SEQUENCE [LARGE SCALE GENOMIC DNA]</scope>
    <source>
        <strain evidence="2 3">SF-57</strain>
    </source>
</reference>